<proteinExistence type="predicted"/>
<dbReference type="AlphaFoldDB" id="A0A0P0Z9A5"/>
<sequence length="72" mass="7980">MISSANLFGATAERKLAATPLRAKQSREPQLSMKRGSLHRFYRSGCSEPEVHARLDRVELKVLIDTTIAVAV</sequence>
<organism evidence="1">
    <name type="scientific">Fulvimarina pelagi</name>
    <dbReference type="NCBI Taxonomy" id="217511"/>
    <lineage>
        <taxon>Bacteria</taxon>
        <taxon>Pseudomonadati</taxon>
        <taxon>Pseudomonadota</taxon>
        <taxon>Alphaproteobacteria</taxon>
        <taxon>Hyphomicrobiales</taxon>
        <taxon>Aurantimonadaceae</taxon>
        <taxon>Fulvimarina</taxon>
    </lineage>
</organism>
<evidence type="ECO:0000313" key="1">
    <source>
        <dbReference type="EMBL" id="BAT30887.1"/>
    </source>
</evidence>
<accession>A0A0P0Z9A5</accession>
<dbReference type="EMBL" id="LC066395">
    <property type="protein sequence ID" value="BAT30887.1"/>
    <property type="molecule type" value="Genomic_DNA"/>
</dbReference>
<protein>
    <submittedName>
        <fullName evidence="1">Uncharacterized protein</fullName>
    </submittedName>
</protein>
<name>A0A0P0Z9A5_9HYPH</name>
<reference evidence="1" key="1">
    <citation type="journal article" date="2015" name="Proc. Natl. Acad. Sci. U.S.A.">
        <title>Bacterial clade with the ribosomal RNA operon on a small plasmid rather than the chromosome.</title>
        <authorList>
            <person name="Anda M."/>
            <person name="Ohtsubo Y."/>
            <person name="Okubo T."/>
            <person name="Sugawara M."/>
            <person name="Nagata Y."/>
            <person name="Tsuda M."/>
            <person name="Minamisawa K."/>
            <person name="Mitsui H."/>
        </authorList>
    </citation>
    <scope>NUCLEOTIDE SEQUENCE</scope>
    <source>
        <strain evidence="1">DSM 15513</strain>
    </source>
</reference>